<evidence type="ECO:0000256" key="8">
    <source>
        <dbReference type="ARBA" id="ARBA00022729"/>
    </source>
</evidence>
<keyword evidence="13 15" id="KW-0472">Membrane</keyword>
<keyword evidence="11" id="KW-0862">Zinc</keyword>
<dbReference type="InterPro" id="IPR001841">
    <property type="entry name" value="Znf_RING"/>
</dbReference>
<dbReference type="PANTHER" id="PTHR22763">
    <property type="entry name" value="RING ZINC FINGER PROTEIN"/>
    <property type="match status" value="1"/>
</dbReference>
<dbReference type="GO" id="GO:0044695">
    <property type="term" value="C:Dsc E3 ubiquitin ligase complex"/>
    <property type="evidence" value="ECO:0007669"/>
    <property type="project" value="TreeGrafter"/>
</dbReference>
<feature type="transmembrane region" description="Helical" evidence="15">
    <location>
        <begin position="653"/>
        <end position="674"/>
    </location>
</feature>
<comment type="pathway">
    <text evidence="3">Protein modification; protein ubiquitination.</text>
</comment>
<organism evidence="18 19">
    <name type="scientific">Podospora australis</name>
    <dbReference type="NCBI Taxonomy" id="1536484"/>
    <lineage>
        <taxon>Eukaryota</taxon>
        <taxon>Fungi</taxon>
        <taxon>Dikarya</taxon>
        <taxon>Ascomycota</taxon>
        <taxon>Pezizomycotina</taxon>
        <taxon>Sordariomycetes</taxon>
        <taxon>Sordariomycetidae</taxon>
        <taxon>Sordariales</taxon>
        <taxon>Podosporaceae</taxon>
        <taxon>Podospora</taxon>
    </lineage>
</organism>
<dbReference type="EC" id="2.3.2.27" evidence="4"/>
<dbReference type="Pfam" id="PF13639">
    <property type="entry name" value="zf-RING_2"/>
    <property type="match status" value="1"/>
</dbReference>
<dbReference type="GO" id="GO:0012505">
    <property type="term" value="C:endomembrane system"/>
    <property type="evidence" value="ECO:0007669"/>
    <property type="project" value="UniProtKB-SubCell"/>
</dbReference>
<dbReference type="InterPro" id="IPR050731">
    <property type="entry name" value="HRD1_E3_ubiq-ligases"/>
</dbReference>
<feature type="chain" id="PRO_5042998228" description="RING-type E3 ubiquitin transferase" evidence="16">
    <location>
        <begin position="27"/>
        <end position="844"/>
    </location>
</feature>
<evidence type="ECO:0000256" key="16">
    <source>
        <dbReference type="SAM" id="SignalP"/>
    </source>
</evidence>
<evidence type="ECO:0000256" key="12">
    <source>
        <dbReference type="ARBA" id="ARBA00022989"/>
    </source>
</evidence>
<dbReference type="Proteomes" id="UP001302126">
    <property type="component" value="Unassembled WGS sequence"/>
</dbReference>
<evidence type="ECO:0000256" key="1">
    <source>
        <dbReference type="ARBA" id="ARBA00000900"/>
    </source>
</evidence>
<feature type="transmembrane region" description="Helical" evidence="15">
    <location>
        <begin position="470"/>
        <end position="495"/>
    </location>
</feature>
<dbReference type="InterPro" id="IPR021319">
    <property type="entry name" value="DUF2921"/>
</dbReference>
<comment type="subcellular location">
    <subcellularLocation>
        <location evidence="2">Endomembrane system</location>
        <topology evidence="2">Multi-pass membrane protein</topology>
    </subcellularLocation>
</comment>
<evidence type="ECO:0000313" key="19">
    <source>
        <dbReference type="Proteomes" id="UP001302126"/>
    </source>
</evidence>
<keyword evidence="19" id="KW-1185">Reference proteome</keyword>
<evidence type="ECO:0000256" key="10">
    <source>
        <dbReference type="ARBA" id="ARBA00022786"/>
    </source>
</evidence>
<evidence type="ECO:0000256" key="11">
    <source>
        <dbReference type="ARBA" id="ARBA00022833"/>
    </source>
</evidence>
<comment type="caution">
    <text evidence="18">The sequence shown here is derived from an EMBL/GenBank/DDBJ whole genome shotgun (WGS) entry which is preliminary data.</text>
</comment>
<protein>
    <recommendedName>
        <fullName evidence="4">RING-type E3 ubiquitin transferase</fullName>
        <ecNumber evidence="4">2.3.2.27</ecNumber>
    </recommendedName>
</protein>
<dbReference type="EMBL" id="MU864359">
    <property type="protein sequence ID" value="KAK4191423.1"/>
    <property type="molecule type" value="Genomic_DNA"/>
</dbReference>
<dbReference type="SUPFAM" id="SSF57850">
    <property type="entry name" value="RING/U-box"/>
    <property type="match status" value="1"/>
</dbReference>
<keyword evidence="9 14" id="KW-0863">Zinc-finger</keyword>
<evidence type="ECO:0000313" key="18">
    <source>
        <dbReference type="EMBL" id="KAK4191423.1"/>
    </source>
</evidence>
<evidence type="ECO:0000259" key="17">
    <source>
        <dbReference type="PROSITE" id="PS50089"/>
    </source>
</evidence>
<gene>
    <name evidence="18" type="ORF">QBC35DRAFT_375647</name>
</gene>
<evidence type="ECO:0000256" key="6">
    <source>
        <dbReference type="ARBA" id="ARBA00022692"/>
    </source>
</evidence>
<dbReference type="Pfam" id="PF11145">
    <property type="entry name" value="DUF2921"/>
    <property type="match status" value="1"/>
</dbReference>
<evidence type="ECO:0000256" key="2">
    <source>
        <dbReference type="ARBA" id="ARBA00004127"/>
    </source>
</evidence>
<accession>A0AAN7ALC5</accession>
<evidence type="ECO:0000256" key="5">
    <source>
        <dbReference type="ARBA" id="ARBA00022679"/>
    </source>
</evidence>
<feature type="signal peptide" evidence="16">
    <location>
        <begin position="1"/>
        <end position="26"/>
    </location>
</feature>
<feature type="transmembrane region" description="Helical" evidence="15">
    <location>
        <begin position="445"/>
        <end position="464"/>
    </location>
</feature>
<dbReference type="AlphaFoldDB" id="A0AAN7ALC5"/>
<proteinExistence type="predicted"/>
<dbReference type="PROSITE" id="PS50089">
    <property type="entry name" value="ZF_RING_2"/>
    <property type="match status" value="1"/>
</dbReference>
<evidence type="ECO:0000256" key="15">
    <source>
        <dbReference type="SAM" id="Phobius"/>
    </source>
</evidence>
<evidence type="ECO:0000256" key="9">
    <source>
        <dbReference type="ARBA" id="ARBA00022771"/>
    </source>
</evidence>
<dbReference type="SMART" id="SM00184">
    <property type="entry name" value="RING"/>
    <property type="match status" value="1"/>
</dbReference>
<keyword evidence="12 15" id="KW-1133">Transmembrane helix</keyword>
<reference evidence="18" key="2">
    <citation type="submission" date="2023-05" db="EMBL/GenBank/DDBJ databases">
        <authorList>
            <consortium name="Lawrence Berkeley National Laboratory"/>
            <person name="Steindorff A."/>
            <person name="Hensen N."/>
            <person name="Bonometti L."/>
            <person name="Westerberg I."/>
            <person name="Brannstrom I.O."/>
            <person name="Guillou S."/>
            <person name="Cros-Aarteil S."/>
            <person name="Calhoun S."/>
            <person name="Haridas S."/>
            <person name="Kuo A."/>
            <person name="Mondo S."/>
            <person name="Pangilinan J."/>
            <person name="Riley R."/>
            <person name="Labutti K."/>
            <person name="Andreopoulos B."/>
            <person name="Lipzen A."/>
            <person name="Chen C."/>
            <person name="Yanf M."/>
            <person name="Daum C."/>
            <person name="Ng V."/>
            <person name="Clum A."/>
            <person name="Ohm R."/>
            <person name="Martin F."/>
            <person name="Silar P."/>
            <person name="Natvig D."/>
            <person name="Lalanne C."/>
            <person name="Gautier V."/>
            <person name="Ament-Velasquez S.L."/>
            <person name="Kruys A."/>
            <person name="Hutchinson M.I."/>
            <person name="Powell A.J."/>
            <person name="Barry K."/>
            <person name="Miller A.N."/>
            <person name="Grigoriev I.V."/>
            <person name="Debuchy R."/>
            <person name="Gladieux P."/>
            <person name="Thoren M.H."/>
            <person name="Johannesson H."/>
        </authorList>
    </citation>
    <scope>NUCLEOTIDE SEQUENCE</scope>
    <source>
        <strain evidence="18">PSN309</strain>
    </source>
</reference>
<dbReference type="GO" id="GO:0061630">
    <property type="term" value="F:ubiquitin protein ligase activity"/>
    <property type="evidence" value="ECO:0007669"/>
    <property type="project" value="UniProtKB-EC"/>
</dbReference>
<dbReference type="GO" id="GO:0008270">
    <property type="term" value="F:zinc ion binding"/>
    <property type="evidence" value="ECO:0007669"/>
    <property type="project" value="UniProtKB-KW"/>
</dbReference>
<evidence type="ECO:0000256" key="14">
    <source>
        <dbReference type="PROSITE-ProRule" id="PRU00175"/>
    </source>
</evidence>
<comment type="catalytic activity">
    <reaction evidence="1">
        <text>S-ubiquitinyl-[E2 ubiquitin-conjugating enzyme]-L-cysteine + [acceptor protein]-L-lysine = [E2 ubiquitin-conjugating enzyme]-L-cysteine + N(6)-ubiquitinyl-[acceptor protein]-L-lysine.</text>
        <dbReference type="EC" id="2.3.2.27"/>
    </reaction>
</comment>
<dbReference type="PANTHER" id="PTHR22763:SF162">
    <property type="entry name" value="TRANSMEMBRANE E3 UBIQUITIN-PROTEIN LIGASE 1"/>
    <property type="match status" value="1"/>
</dbReference>
<reference evidence="18" key="1">
    <citation type="journal article" date="2023" name="Mol. Phylogenet. Evol.">
        <title>Genome-scale phylogeny and comparative genomics of the fungal order Sordariales.</title>
        <authorList>
            <person name="Hensen N."/>
            <person name="Bonometti L."/>
            <person name="Westerberg I."/>
            <person name="Brannstrom I.O."/>
            <person name="Guillou S."/>
            <person name="Cros-Aarteil S."/>
            <person name="Calhoun S."/>
            <person name="Haridas S."/>
            <person name="Kuo A."/>
            <person name="Mondo S."/>
            <person name="Pangilinan J."/>
            <person name="Riley R."/>
            <person name="LaButti K."/>
            <person name="Andreopoulos B."/>
            <person name="Lipzen A."/>
            <person name="Chen C."/>
            <person name="Yan M."/>
            <person name="Daum C."/>
            <person name="Ng V."/>
            <person name="Clum A."/>
            <person name="Steindorff A."/>
            <person name="Ohm R.A."/>
            <person name="Martin F."/>
            <person name="Silar P."/>
            <person name="Natvig D.O."/>
            <person name="Lalanne C."/>
            <person name="Gautier V."/>
            <person name="Ament-Velasquez S.L."/>
            <person name="Kruys A."/>
            <person name="Hutchinson M.I."/>
            <person name="Powell A.J."/>
            <person name="Barry K."/>
            <person name="Miller A.N."/>
            <person name="Grigoriev I.V."/>
            <person name="Debuchy R."/>
            <person name="Gladieux P."/>
            <person name="Hiltunen Thoren M."/>
            <person name="Johannesson H."/>
        </authorList>
    </citation>
    <scope>NUCLEOTIDE SEQUENCE</scope>
    <source>
        <strain evidence="18">PSN309</strain>
    </source>
</reference>
<feature type="transmembrane region" description="Helical" evidence="15">
    <location>
        <begin position="406"/>
        <end position="424"/>
    </location>
</feature>
<feature type="transmembrane region" description="Helical" evidence="15">
    <location>
        <begin position="622"/>
        <end position="641"/>
    </location>
</feature>
<feature type="transmembrane region" description="Helical" evidence="15">
    <location>
        <begin position="595"/>
        <end position="616"/>
    </location>
</feature>
<keyword evidence="6 15" id="KW-0812">Transmembrane</keyword>
<sequence length="844" mass="94724">MPQQQPERGHVIVLFLILTFTLFSHGDGPALIAPFLSADKLGRLRNAHGVLNGTKWGDFDPHEVKEGAPPWQAPKYLNLTGFREKDGYVWDDLDYFQDRCRQFSKHAYPPQDKTGDEWAHGSAKKTWQNSTGSVQGKWVRRQGSVVKHGAGFNLSAIAPDISWIGNEADWGWNVTGSSGNVLLRFKETESDDNFYQEPAEEGKAPHSAALVREVAALATFQDEDTPGVSSFALRLHGVHWPVQGSMVLTTTSDKFAGIFGLPHLTPGAPFFETSQKLLNKTVDKIIRKKERSRFPDVSNPWDPVVEEDLGPIPRCEYIMYLQLHPFQPSELDTPADQSIPLVENMERELRFPTGAPRKATPDLRMSMVAWSPDCSYYLESKGPPLFPPAEGHHLVGLKDEVLLHRVNYSVLAFAFVLAVQAYFVKEQIKESSTPSTLSRLSFYTVAVMVLTDGMVFSVSSAWVFSATNTLHSTLILTFSSFVSVIISAGFLSGIYNHDPERRIRTQREQNTINNNAATIANTPSIQPATAAAPTQTANSLPLPVTAGARPPSPPIIIPSDQDIDAEIAENTAAGAAAVPGTAAANARRRSQLTPLTFYFFVVGLVLLILTAMSMNWSPRPRAIYFNVVGFCYFSLWCPQIWRNAKRNSRRSFAWSFIIGQSVCRLIPFAYFWIYEENFLFAPPDRLAFACMVGWVWVQICIMVAQDVWEPRLGIPFPRGWLPEVWDYHRVLRQDDIESGVVIGLEVDSVREGADWTAKARERAKDLKQRGMTLRNVDCAICRDEMLVPVVAAGQADPSWTLADMMERKAYMITPCRHMFHTKCLEQWFRKRLVCPICREDLQPL</sequence>
<evidence type="ECO:0000256" key="13">
    <source>
        <dbReference type="ARBA" id="ARBA00023136"/>
    </source>
</evidence>
<keyword evidence="5" id="KW-0808">Transferase</keyword>
<evidence type="ECO:0000256" key="7">
    <source>
        <dbReference type="ARBA" id="ARBA00022723"/>
    </source>
</evidence>
<dbReference type="InterPro" id="IPR013083">
    <property type="entry name" value="Znf_RING/FYVE/PHD"/>
</dbReference>
<evidence type="ECO:0000256" key="4">
    <source>
        <dbReference type="ARBA" id="ARBA00012483"/>
    </source>
</evidence>
<keyword evidence="7" id="KW-0479">Metal-binding</keyword>
<dbReference type="GO" id="GO:0043161">
    <property type="term" value="P:proteasome-mediated ubiquitin-dependent protein catabolic process"/>
    <property type="evidence" value="ECO:0007669"/>
    <property type="project" value="TreeGrafter"/>
</dbReference>
<evidence type="ECO:0000256" key="3">
    <source>
        <dbReference type="ARBA" id="ARBA00004906"/>
    </source>
</evidence>
<feature type="domain" description="RING-type" evidence="17">
    <location>
        <begin position="778"/>
        <end position="838"/>
    </location>
</feature>
<keyword evidence="8 16" id="KW-0732">Signal</keyword>
<keyword evidence="10" id="KW-0833">Ubl conjugation pathway</keyword>
<name>A0AAN7ALC5_9PEZI</name>
<dbReference type="Gene3D" id="3.30.40.10">
    <property type="entry name" value="Zinc/RING finger domain, C3HC4 (zinc finger)"/>
    <property type="match status" value="1"/>
</dbReference>